<dbReference type="InterPro" id="IPR018691">
    <property type="entry name" value="DUF2188"/>
</dbReference>
<feature type="compositionally biased region" description="Basic and acidic residues" evidence="1">
    <location>
        <begin position="7"/>
        <end position="72"/>
    </location>
</feature>
<accession>A0ABT6TJU2</accession>
<evidence type="ECO:0000313" key="3">
    <source>
        <dbReference type="Proteomes" id="UP001161691"/>
    </source>
</evidence>
<evidence type="ECO:0000313" key="2">
    <source>
        <dbReference type="EMBL" id="MDI4646831.1"/>
    </source>
</evidence>
<organism evidence="2 3">
    <name type="scientific">Cohnella hashimotonis</name>
    <dbReference type="NCBI Taxonomy" id="2826895"/>
    <lineage>
        <taxon>Bacteria</taxon>
        <taxon>Bacillati</taxon>
        <taxon>Bacillota</taxon>
        <taxon>Bacilli</taxon>
        <taxon>Bacillales</taxon>
        <taxon>Paenibacillaceae</taxon>
        <taxon>Cohnella</taxon>
    </lineage>
</organism>
<evidence type="ECO:0000256" key="1">
    <source>
        <dbReference type="SAM" id="MobiDB-lite"/>
    </source>
</evidence>
<dbReference type="EMBL" id="JAGRPV010000001">
    <property type="protein sequence ID" value="MDI4646831.1"/>
    <property type="molecule type" value="Genomic_DNA"/>
</dbReference>
<keyword evidence="3" id="KW-1185">Reference proteome</keyword>
<name>A0ABT6TJU2_9BACL</name>
<comment type="caution">
    <text evidence="2">The sequence shown here is derived from an EMBL/GenBank/DDBJ whole genome shotgun (WGS) entry which is preliminary data.</text>
</comment>
<dbReference type="Proteomes" id="UP001161691">
    <property type="component" value="Unassembled WGS sequence"/>
</dbReference>
<dbReference type="RefSeq" id="WP_282909645.1">
    <property type="nucleotide sequence ID" value="NZ_JAGRPV010000001.1"/>
</dbReference>
<protein>
    <submittedName>
        <fullName evidence="2">DUF2188 domain-containing protein</fullName>
    </submittedName>
</protein>
<sequence>MPNQHVVPHEKGWAVRGEGSSRAELVTDTKQEAVEAARKLAKEQRSELVVHGKDGRIQTKDSHGHDPYPPKG</sequence>
<reference evidence="2" key="1">
    <citation type="submission" date="2023-04" db="EMBL/GenBank/DDBJ databases">
        <title>Comparative genomic analysis of Cohnella hashimotonis sp. nov., isolated from the International Space Station.</title>
        <authorList>
            <person name="Venkateswaran K."/>
            <person name="Simpson A."/>
        </authorList>
    </citation>
    <scope>NUCLEOTIDE SEQUENCE</scope>
    <source>
        <strain evidence="2">F6_2S_P_1</strain>
    </source>
</reference>
<dbReference type="Pfam" id="PF09954">
    <property type="entry name" value="DUF2188"/>
    <property type="match status" value="1"/>
</dbReference>
<proteinExistence type="predicted"/>
<gene>
    <name evidence="2" type="ORF">KB449_17790</name>
</gene>
<feature type="region of interest" description="Disordered" evidence="1">
    <location>
        <begin position="1"/>
        <end position="72"/>
    </location>
</feature>